<name>A0A9Q3C2F3_9BASI</name>
<proteinExistence type="predicted"/>
<accession>A0A9Q3C2F3</accession>
<protein>
    <recommendedName>
        <fullName evidence="1">Retrotransposon gag domain-containing protein</fullName>
    </recommendedName>
</protein>
<evidence type="ECO:0000313" key="2">
    <source>
        <dbReference type="EMBL" id="MBW0475348.1"/>
    </source>
</evidence>
<sequence length="181" mass="20880">MGKITQAVSPRDNYKAPAFKILSTKAPDSFDGTQAHKLRGSIQYCQLIFHNDTANFFSYRNKALYSTSFLTGRAGKWIEPYLLNISNEDPSYLLNNWQSFETQLFTLFGHPNEVRKAEQELDKLRMKESGNVSLYISHFRSSMSRIGDWGKRAYIHVYRRGLESRLLDQLASHLGTFDTLQ</sequence>
<dbReference type="Pfam" id="PF03732">
    <property type="entry name" value="Retrotrans_gag"/>
    <property type="match status" value="1"/>
</dbReference>
<dbReference type="InterPro" id="IPR005162">
    <property type="entry name" value="Retrotrans_gag_dom"/>
</dbReference>
<gene>
    <name evidence="2" type="ORF">O181_015063</name>
</gene>
<comment type="caution">
    <text evidence="2">The sequence shown here is derived from an EMBL/GenBank/DDBJ whole genome shotgun (WGS) entry which is preliminary data.</text>
</comment>
<evidence type="ECO:0000259" key="1">
    <source>
        <dbReference type="Pfam" id="PF03732"/>
    </source>
</evidence>
<evidence type="ECO:0000313" key="3">
    <source>
        <dbReference type="Proteomes" id="UP000765509"/>
    </source>
</evidence>
<reference evidence="2" key="1">
    <citation type="submission" date="2021-03" db="EMBL/GenBank/DDBJ databases">
        <title>Draft genome sequence of rust myrtle Austropuccinia psidii MF-1, a brazilian biotype.</title>
        <authorList>
            <person name="Quecine M.C."/>
            <person name="Pachon D.M.R."/>
            <person name="Bonatelli M.L."/>
            <person name="Correr F.H."/>
            <person name="Franceschini L.M."/>
            <person name="Leite T.F."/>
            <person name="Margarido G.R.A."/>
            <person name="Almeida C.A."/>
            <person name="Ferrarezi J.A."/>
            <person name="Labate C.A."/>
        </authorList>
    </citation>
    <scope>NUCLEOTIDE SEQUENCE</scope>
    <source>
        <strain evidence="2">MF-1</strain>
    </source>
</reference>
<keyword evidence="3" id="KW-1185">Reference proteome</keyword>
<dbReference type="Proteomes" id="UP000765509">
    <property type="component" value="Unassembled WGS sequence"/>
</dbReference>
<organism evidence="2 3">
    <name type="scientific">Austropuccinia psidii MF-1</name>
    <dbReference type="NCBI Taxonomy" id="1389203"/>
    <lineage>
        <taxon>Eukaryota</taxon>
        <taxon>Fungi</taxon>
        <taxon>Dikarya</taxon>
        <taxon>Basidiomycota</taxon>
        <taxon>Pucciniomycotina</taxon>
        <taxon>Pucciniomycetes</taxon>
        <taxon>Pucciniales</taxon>
        <taxon>Sphaerophragmiaceae</taxon>
        <taxon>Austropuccinia</taxon>
    </lineage>
</organism>
<dbReference type="AlphaFoldDB" id="A0A9Q3C2F3"/>
<feature type="domain" description="Retrotransposon gag" evidence="1">
    <location>
        <begin position="67"/>
        <end position="163"/>
    </location>
</feature>
<dbReference type="EMBL" id="AVOT02004070">
    <property type="protein sequence ID" value="MBW0475348.1"/>
    <property type="molecule type" value="Genomic_DNA"/>
</dbReference>